<dbReference type="GO" id="GO:0008233">
    <property type="term" value="F:peptidase activity"/>
    <property type="evidence" value="ECO:0007669"/>
    <property type="project" value="UniProtKB-KW"/>
</dbReference>
<comment type="subcellular location">
    <subcellularLocation>
        <location evidence="1">Membrane</location>
        <topology evidence="1">Multi-pass membrane protein</topology>
    </subcellularLocation>
</comment>
<evidence type="ECO:0000256" key="7">
    <source>
        <dbReference type="SAM" id="SignalP"/>
    </source>
</evidence>
<dbReference type="RefSeq" id="WP_116301420.1">
    <property type="nucleotide sequence ID" value="NZ_NFZV01000004.1"/>
</dbReference>
<evidence type="ECO:0000259" key="10">
    <source>
        <dbReference type="Pfam" id="PF25145"/>
    </source>
</evidence>
<keyword evidence="4 6" id="KW-0472">Membrane</keyword>
<dbReference type="AlphaFoldDB" id="A0A3E0WYN4"/>
<dbReference type="Gene3D" id="3.90.226.10">
    <property type="entry name" value="2-enoyl-CoA Hydratase, Chain A, domain 1"/>
    <property type="match status" value="1"/>
</dbReference>
<proteinExistence type="predicted"/>
<dbReference type="InterPro" id="IPR029045">
    <property type="entry name" value="ClpP/crotonase-like_dom_sf"/>
</dbReference>
<gene>
    <name evidence="11" type="ORF">CAL65_07160</name>
</gene>
<evidence type="ECO:0000256" key="4">
    <source>
        <dbReference type="ARBA" id="ARBA00023136"/>
    </source>
</evidence>
<feature type="transmembrane region" description="Helical" evidence="6">
    <location>
        <begin position="274"/>
        <end position="290"/>
    </location>
</feature>
<feature type="region of interest" description="Disordered" evidence="5">
    <location>
        <begin position="129"/>
        <end position="148"/>
    </location>
</feature>
<dbReference type="GO" id="GO:0006508">
    <property type="term" value="P:proteolysis"/>
    <property type="evidence" value="ECO:0007669"/>
    <property type="project" value="UniProtKB-KW"/>
</dbReference>
<dbReference type="Proteomes" id="UP000256763">
    <property type="component" value="Unassembled WGS sequence"/>
</dbReference>
<dbReference type="PANTHER" id="PTHR33507:SF4">
    <property type="entry name" value="NODULATION COMPETITIVENESS PROTEIN NFED"/>
    <property type="match status" value="1"/>
</dbReference>
<feature type="domain" description="NfeD integral membrane" evidence="9">
    <location>
        <begin position="251"/>
        <end position="365"/>
    </location>
</feature>
<evidence type="ECO:0000259" key="9">
    <source>
        <dbReference type="Pfam" id="PF24961"/>
    </source>
</evidence>
<feature type="signal peptide" evidence="7">
    <location>
        <begin position="1"/>
        <end position="20"/>
    </location>
</feature>
<dbReference type="EMBL" id="NFZW01000005">
    <property type="protein sequence ID" value="RFA38104.1"/>
    <property type="molecule type" value="Genomic_DNA"/>
</dbReference>
<dbReference type="SUPFAM" id="SSF52096">
    <property type="entry name" value="ClpP/crotonase"/>
    <property type="match status" value="1"/>
</dbReference>
<dbReference type="FunFam" id="3.90.226.10:FF:000089">
    <property type="entry name" value="Membrane-bound serine protease"/>
    <property type="match status" value="1"/>
</dbReference>
<feature type="transmembrane region" description="Helical" evidence="6">
    <location>
        <begin position="351"/>
        <end position="372"/>
    </location>
</feature>
<evidence type="ECO:0000256" key="5">
    <source>
        <dbReference type="SAM" id="MobiDB-lite"/>
    </source>
</evidence>
<evidence type="ECO:0000313" key="12">
    <source>
        <dbReference type="Proteomes" id="UP000256763"/>
    </source>
</evidence>
<evidence type="ECO:0000313" key="11">
    <source>
        <dbReference type="EMBL" id="RFA38104.1"/>
    </source>
</evidence>
<dbReference type="GO" id="GO:0016020">
    <property type="term" value="C:membrane"/>
    <property type="evidence" value="ECO:0007669"/>
    <property type="project" value="UniProtKB-SubCell"/>
</dbReference>
<keyword evidence="3 6" id="KW-1133">Transmembrane helix</keyword>
<reference evidence="12" key="1">
    <citation type="submission" date="2017-05" db="EMBL/GenBank/DDBJ databases">
        <authorList>
            <person name="Sharma S."/>
            <person name="Sidhu C."/>
            <person name="Pinnaka A.K."/>
        </authorList>
    </citation>
    <scope>NUCLEOTIDE SEQUENCE [LARGE SCALE GENOMIC DNA]</scope>
    <source>
        <strain evidence="12">AK93</strain>
    </source>
</reference>
<protein>
    <submittedName>
        <fullName evidence="11">Serine protease</fullName>
    </submittedName>
</protein>
<keyword evidence="11" id="KW-0378">Hydrolase</keyword>
<feature type="domain" description="NfeD1b N-terminal" evidence="10">
    <location>
        <begin position="25"/>
        <end position="129"/>
    </location>
</feature>
<comment type="caution">
    <text evidence="11">The sequence shown here is derived from an EMBL/GenBank/DDBJ whole genome shotgun (WGS) entry which is preliminary data.</text>
</comment>
<evidence type="ECO:0000256" key="1">
    <source>
        <dbReference type="ARBA" id="ARBA00004141"/>
    </source>
</evidence>
<keyword evidence="12" id="KW-1185">Reference proteome</keyword>
<dbReference type="InterPro" id="IPR002810">
    <property type="entry name" value="NfeD-like_C"/>
</dbReference>
<dbReference type="Gene3D" id="2.40.50.140">
    <property type="entry name" value="Nucleic acid-binding proteins"/>
    <property type="match status" value="1"/>
</dbReference>
<dbReference type="Pfam" id="PF24961">
    <property type="entry name" value="NfeD_membrane"/>
    <property type="match status" value="1"/>
</dbReference>
<dbReference type="InterPro" id="IPR052165">
    <property type="entry name" value="Membrane_assoc_protease"/>
</dbReference>
<evidence type="ECO:0000256" key="2">
    <source>
        <dbReference type="ARBA" id="ARBA00022692"/>
    </source>
</evidence>
<dbReference type="SUPFAM" id="SSF141322">
    <property type="entry name" value="NfeD domain-like"/>
    <property type="match status" value="1"/>
</dbReference>
<feature type="transmembrane region" description="Helical" evidence="6">
    <location>
        <begin position="252"/>
        <end position="269"/>
    </location>
</feature>
<evidence type="ECO:0000256" key="3">
    <source>
        <dbReference type="ARBA" id="ARBA00022989"/>
    </source>
</evidence>
<organism evidence="11 12">
    <name type="scientific">Alkalilimnicola ehrlichii</name>
    <dbReference type="NCBI Taxonomy" id="351052"/>
    <lineage>
        <taxon>Bacteria</taxon>
        <taxon>Pseudomonadati</taxon>
        <taxon>Pseudomonadota</taxon>
        <taxon>Gammaproteobacteria</taxon>
        <taxon>Chromatiales</taxon>
        <taxon>Ectothiorhodospiraceae</taxon>
        <taxon>Alkalilimnicola</taxon>
    </lineage>
</organism>
<keyword evidence="11" id="KW-0645">Protease</keyword>
<keyword evidence="2 6" id="KW-0812">Transmembrane</keyword>
<feature type="transmembrane region" description="Helical" evidence="6">
    <location>
        <begin position="320"/>
        <end position="339"/>
    </location>
</feature>
<dbReference type="PANTHER" id="PTHR33507">
    <property type="entry name" value="INNER MEMBRANE PROTEIN YBBJ"/>
    <property type="match status" value="1"/>
</dbReference>
<sequence length="445" mass="46818">MQRLFLVLMLLLCASGVAQSQPNKVVVLEIDGVIGPALLDYFERGMAKAEAEGAAAVILQMDTPGGLDTSMRGFIRAILESDVPVVTYVAPSGSRAASAGTYILYASHVAAMAPGTNLGAATPVQVGGMPGAPDDALEEEDGEPASGSAMERKMVEDAVAYLQSLAELRGRNAEWAELAVREGRSLSASSALENNVIDFMPESLEALLQDMDGIEVKVATGTVTLATEGAEVELFEHDWRSTFLSIITDPNVAYVLMLIGIYGLIFELANPGSLIPGIIGAISLVLALFAFHVLPINYAGLALMLLGVALMLAEAFVPSFGALGIGGLISFAVGSVILFDSDVEGFELSMALVAGFSIVSLIVFLGIATMVIRAFGRPVVSGGEGIRGLEGTAAEDFDGRGRVVIRGETWNASSDRAVQKGQRVRVLEREGLRLKVTPVEGERQE</sequence>
<evidence type="ECO:0000256" key="6">
    <source>
        <dbReference type="SAM" id="Phobius"/>
    </source>
</evidence>
<dbReference type="Pfam" id="PF01957">
    <property type="entry name" value="NfeD"/>
    <property type="match status" value="1"/>
</dbReference>
<dbReference type="CDD" id="cd07020">
    <property type="entry name" value="Clp_protease_NfeD_1"/>
    <property type="match status" value="1"/>
</dbReference>
<dbReference type="Pfam" id="PF25145">
    <property type="entry name" value="NfeD1b_N"/>
    <property type="match status" value="1"/>
</dbReference>
<dbReference type="OrthoDB" id="5289056at2"/>
<dbReference type="InterPro" id="IPR056739">
    <property type="entry name" value="NfeD_membrane"/>
</dbReference>
<feature type="chain" id="PRO_5017659962" evidence="7">
    <location>
        <begin position="21"/>
        <end position="445"/>
    </location>
</feature>
<keyword evidence="7" id="KW-0732">Signal</keyword>
<dbReference type="InterPro" id="IPR056738">
    <property type="entry name" value="NfeD1b_N"/>
</dbReference>
<name>A0A3E0WYN4_9GAMM</name>
<evidence type="ECO:0000259" key="8">
    <source>
        <dbReference type="Pfam" id="PF01957"/>
    </source>
</evidence>
<feature type="domain" description="NfeD-like C-terminal" evidence="8">
    <location>
        <begin position="386"/>
        <end position="438"/>
    </location>
</feature>
<dbReference type="InterPro" id="IPR012340">
    <property type="entry name" value="NA-bd_OB-fold"/>
</dbReference>
<accession>A0A3E0WYN4</accession>